<keyword evidence="7 13" id="KW-0594">Phospholipid biosynthesis</keyword>
<feature type="binding site" evidence="16">
    <location>
        <begin position="7"/>
        <end position="12"/>
    </location>
    <ligand>
        <name>NAD(+)</name>
        <dbReference type="ChEBI" id="CHEBI:57540"/>
    </ligand>
</feature>
<keyword evidence="8 13" id="KW-1208">Phospholipid metabolism</keyword>
<evidence type="ECO:0000256" key="10">
    <source>
        <dbReference type="ARBA" id="ARBA00066687"/>
    </source>
</evidence>
<dbReference type="Pfam" id="PF07479">
    <property type="entry name" value="NAD_Gly3P_dh_C"/>
    <property type="match status" value="1"/>
</dbReference>
<evidence type="ECO:0000313" key="20">
    <source>
        <dbReference type="EMBL" id="EPR32346.1"/>
    </source>
</evidence>
<feature type="binding site" evidence="16">
    <location>
        <position position="254"/>
    </location>
    <ligand>
        <name>NAD(+)</name>
        <dbReference type="ChEBI" id="CHEBI:57540"/>
    </ligand>
</feature>
<evidence type="ECO:0000256" key="16">
    <source>
        <dbReference type="PIRSR" id="PIRSR000114-3"/>
    </source>
</evidence>
<reference evidence="20 21" key="1">
    <citation type="journal article" date="2013" name="Genome Announc.">
        <title>Draft genome sequences for three mercury-methylating, sulfate-reducing bacteria.</title>
        <authorList>
            <person name="Brown S.D."/>
            <person name="Hurt R.A.Jr."/>
            <person name="Gilmour C.C."/>
            <person name="Elias D.A."/>
        </authorList>
    </citation>
    <scope>NUCLEOTIDE SEQUENCE [LARGE SCALE GENOMIC DNA]</scope>
    <source>
        <strain evidence="20 21">DSM 16529</strain>
    </source>
</reference>
<evidence type="ECO:0000256" key="15">
    <source>
        <dbReference type="PIRSR" id="PIRSR000114-2"/>
    </source>
</evidence>
<protein>
    <recommendedName>
        <fullName evidence="11 13">Glycerol-3-phosphate dehydrogenase [NAD(P)+]</fullName>
        <ecNumber evidence="10 13">1.1.1.94</ecNumber>
    </recommendedName>
    <alternativeName>
        <fullName evidence="13">NAD(P)(+)-dependent glycerol-3-phosphate dehydrogenase</fullName>
    </alternativeName>
    <alternativeName>
        <fullName evidence="12 13">NAD(P)H-dependent dihydroxyacetone-phosphate reductase</fullName>
    </alternativeName>
</protein>
<dbReference type="PANTHER" id="PTHR11728:SF1">
    <property type="entry name" value="GLYCEROL-3-PHOSPHATE DEHYDROGENASE [NAD(+)] 2, CHLOROPLASTIC"/>
    <property type="match status" value="1"/>
</dbReference>
<name>S7T703_9BACT</name>
<sequence>MRFAVIGAGSWGTTLADHLAKNGHEVRLWVREAELLAAIRSTGENTWYMPGVKLNENVHASQDASQVASGAEHFLFAVPSQFFRGVLQNIKPLLPKKPVIVCASKGIELGTLATMSMVVEETLASIKPRFAMLSGPSFAFEVMREMPTAVALGCGSKKLGKELQAELSSPTFRVYMNEDYRGVELGGAIKNVIAIAAGISDGLGFGSNARAALITRGLAEMTRLGLAMGAKPQTFMGLSGMGDLVLTCTGELSRNRQVGLRLGKGQKLLDILDSMKMVAEGVKTTEAVYQLGQRHDVELPITDMVYKVLNENKDPSEAVRELMTRALKEEA</sequence>
<dbReference type="EMBL" id="ATHI01000027">
    <property type="protein sequence ID" value="EPR32346.1"/>
    <property type="molecule type" value="Genomic_DNA"/>
</dbReference>
<dbReference type="PROSITE" id="PS00957">
    <property type="entry name" value="NAD_G3PDH"/>
    <property type="match status" value="1"/>
</dbReference>
<dbReference type="Pfam" id="PF01210">
    <property type="entry name" value="NAD_Gly3P_dh_N"/>
    <property type="match status" value="1"/>
</dbReference>
<feature type="domain" description="Glycerol-3-phosphate dehydrogenase NAD-dependent N-terminal" evidence="18">
    <location>
        <begin position="4"/>
        <end position="158"/>
    </location>
</feature>
<dbReference type="InterPro" id="IPR006109">
    <property type="entry name" value="G3P_DH_NAD-dep_C"/>
</dbReference>
<dbReference type="PIRSF" id="PIRSF000114">
    <property type="entry name" value="Glycerol-3-P_dh"/>
    <property type="match status" value="1"/>
</dbReference>
<evidence type="ECO:0000256" key="8">
    <source>
        <dbReference type="ARBA" id="ARBA00023264"/>
    </source>
</evidence>
<feature type="binding site" evidence="13">
    <location>
        <position position="190"/>
    </location>
    <ligand>
        <name>sn-glycerol 3-phosphate</name>
        <dbReference type="ChEBI" id="CHEBI:57597"/>
    </ligand>
</feature>
<feature type="binding site" evidence="13">
    <location>
        <position position="254"/>
    </location>
    <ligand>
        <name>NADPH</name>
        <dbReference type="ChEBI" id="CHEBI:57783"/>
    </ligand>
</feature>
<keyword evidence="3 13" id="KW-0521">NADP</keyword>
<dbReference type="FunFam" id="1.10.1040.10:FF:000001">
    <property type="entry name" value="Glycerol-3-phosphate dehydrogenase [NAD(P)+]"/>
    <property type="match status" value="1"/>
</dbReference>
<keyword evidence="2 13" id="KW-0444">Lipid biosynthesis</keyword>
<dbReference type="STRING" id="1121439.dsat_0698"/>
<feature type="binding site" evidence="13">
    <location>
        <position position="135"/>
    </location>
    <ligand>
        <name>sn-glycerol 3-phosphate</name>
        <dbReference type="ChEBI" id="CHEBI:57597"/>
    </ligand>
</feature>
<evidence type="ECO:0000256" key="3">
    <source>
        <dbReference type="ARBA" id="ARBA00022857"/>
    </source>
</evidence>
<comment type="caution">
    <text evidence="20">The sequence shown here is derived from an EMBL/GenBank/DDBJ whole genome shotgun (WGS) entry which is preliminary data.</text>
</comment>
<comment type="pathway">
    <text evidence="13">Membrane lipid metabolism; glycerophospholipid metabolism.</text>
</comment>
<keyword evidence="6 13" id="KW-0443">Lipid metabolism</keyword>
<evidence type="ECO:0000256" key="14">
    <source>
        <dbReference type="PIRSR" id="PIRSR000114-1"/>
    </source>
</evidence>
<dbReference type="InterPro" id="IPR008927">
    <property type="entry name" value="6-PGluconate_DH-like_C_sf"/>
</dbReference>
<feature type="binding site" evidence="13">
    <location>
        <position position="105"/>
    </location>
    <ligand>
        <name>sn-glycerol 3-phosphate</name>
        <dbReference type="ChEBI" id="CHEBI:57597"/>
    </ligand>
</feature>
<dbReference type="HAMAP" id="MF_00394">
    <property type="entry name" value="NAD_Glyc3P_dehydrog"/>
    <property type="match status" value="1"/>
</dbReference>
<comment type="function">
    <text evidence="13">Catalyzes the reduction of the glycolytic intermediate dihydroxyacetone phosphate (DHAP) to sn-glycerol 3-phosphate (G3P), the key precursor for phospholipid synthesis.</text>
</comment>
<organism evidence="20 21">
    <name type="scientific">Alkalidesulfovibrio alkalitolerans DSM 16529</name>
    <dbReference type="NCBI Taxonomy" id="1121439"/>
    <lineage>
        <taxon>Bacteria</taxon>
        <taxon>Pseudomonadati</taxon>
        <taxon>Thermodesulfobacteriota</taxon>
        <taxon>Desulfovibrionia</taxon>
        <taxon>Desulfovibrionales</taxon>
        <taxon>Desulfovibrionaceae</taxon>
        <taxon>Alkalidesulfovibrio</taxon>
    </lineage>
</organism>
<dbReference type="GO" id="GO:0046167">
    <property type="term" value="P:glycerol-3-phosphate biosynthetic process"/>
    <property type="evidence" value="ECO:0007669"/>
    <property type="project" value="UniProtKB-UniRule"/>
</dbReference>
<feature type="binding site" evidence="13">
    <location>
        <position position="10"/>
    </location>
    <ligand>
        <name>NADPH</name>
        <dbReference type="ChEBI" id="CHEBI:57783"/>
    </ligand>
</feature>
<feature type="binding site" evidence="13">
    <location>
        <position position="137"/>
    </location>
    <ligand>
        <name>sn-glycerol 3-phosphate</name>
        <dbReference type="ChEBI" id="CHEBI:57597"/>
    </ligand>
</feature>
<feature type="binding site" evidence="13">
    <location>
        <position position="243"/>
    </location>
    <ligand>
        <name>sn-glycerol 3-phosphate</name>
        <dbReference type="ChEBI" id="CHEBI:57597"/>
    </ligand>
</feature>
<dbReference type="InterPro" id="IPR036291">
    <property type="entry name" value="NAD(P)-bd_dom_sf"/>
</dbReference>
<dbReference type="GO" id="GO:0005975">
    <property type="term" value="P:carbohydrate metabolic process"/>
    <property type="evidence" value="ECO:0007669"/>
    <property type="project" value="InterPro"/>
</dbReference>
<comment type="similarity">
    <text evidence="1 13 17">Belongs to the NAD-dependent glycerol-3-phosphate dehydrogenase family.</text>
</comment>
<feature type="binding site" evidence="15">
    <location>
        <position position="105"/>
    </location>
    <ligand>
        <name>substrate</name>
    </ligand>
</feature>
<evidence type="ECO:0000256" key="5">
    <source>
        <dbReference type="ARBA" id="ARBA00023027"/>
    </source>
</evidence>
<feature type="binding site" evidence="15">
    <location>
        <begin position="254"/>
        <end position="255"/>
    </location>
    <ligand>
        <name>substrate</name>
    </ligand>
</feature>
<feature type="binding site" evidence="13">
    <location>
        <position position="11"/>
    </location>
    <ligand>
        <name>NADPH</name>
        <dbReference type="ChEBI" id="CHEBI:57783"/>
    </ligand>
</feature>
<evidence type="ECO:0000256" key="7">
    <source>
        <dbReference type="ARBA" id="ARBA00023209"/>
    </source>
</evidence>
<dbReference type="AlphaFoldDB" id="S7T703"/>
<evidence type="ECO:0000256" key="4">
    <source>
        <dbReference type="ARBA" id="ARBA00023002"/>
    </source>
</evidence>
<feature type="binding site" evidence="13">
    <location>
        <position position="254"/>
    </location>
    <ligand>
        <name>sn-glycerol 3-phosphate</name>
        <dbReference type="ChEBI" id="CHEBI:57597"/>
    </ligand>
</feature>
<dbReference type="GO" id="GO:0005829">
    <property type="term" value="C:cytosol"/>
    <property type="evidence" value="ECO:0007669"/>
    <property type="project" value="TreeGrafter"/>
</dbReference>
<dbReference type="OrthoDB" id="9812273at2"/>
<comment type="catalytic activity">
    <reaction evidence="13">
        <text>sn-glycerol 3-phosphate + NAD(+) = dihydroxyacetone phosphate + NADH + H(+)</text>
        <dbReference type="Rhea" id="RHEA:11092"/>
        <dbReference type="ChEBI" id="CHEBI:15378"/>
        <dbReference type="ChEBI" id="CHEBI:57540"/>
        <dbReference type="ChEBI" id="CHEBI:57597"/>
        <dbReference type="ChEBI" id="CHEBI:57642"/>
        <dbReference type="ChEBI" id="CHEBI:57945"/>
        <dbReference type="EC" id="1.1.1.94"/>
    </reaction>
</comment>
<feature type="binding site" evidence="13">
    <location>
        <position position="31"/>
    </location>
    <ligand>
        <name>NADPH</name>
        <dbReference type="ChEBI" id="CHEBI:57783"/>
    </ligand>
</feature>
<dbReference type="GO" id="GO:0006650">
    <property type="term" value="P:glycerophospholipid metabolic process"/>
    <property type="evidence" value="ECO:0007669"/>
    <property type="project" value="UniProtKB-UniRule"/>
</dbReference>
<dbReference type="GO" id="GO:0046168">
    <property type="term" value="P:glycerol-3-phosphate catabolic process"/>
    <property type="evidence" value="ECO:0007669"/>
    <property type="project" value="InterPro"/>
</dbReference>
<dbReference type="InterPro" id="IPR011128">
    <property type="entry name" value="G3P_DH_NAD-dep_N"/>
</dbReference>
<evidence type="ECO:0000259" key="18">
    <source>
        <dbReference type="Pfam" id="PF01210"/>
    </source>
</evidence>
<dbReference type="NCBIfam" id="NF000942">
    <property type="entry name" value="PRK00094.1-4"/>
    <property type="match status" value="1"/>
</dbReference>
<evidence type="ECO:0000313" key="21">
    <source>
        <dbReference type="Proteomes" id="UP000014975"/>
    </source>
</evidence>
<dbReference type="GO" id="GO:0141152">
    <property type="term" value="F:glycerol-3-phosphate dehydrogenase (NAD+) activity"/>
    <property type="evidence" value="ECO:0007669"/>
    <property type="project" value="RHEA"/>
</dbReference>
<dbReference type="GO" id="GO:0141153">
    <property type="term" value="F:glycerol-3-phosphate dehydrogenase (NADP+) activity"/>
    <property type="evidence" value="ECO:0007669"/>
    <property type="project" value="RHEA"/>
</dbReference>
<evidence type="ECO:0000256" key="11">
    <source>
        <dbReference type="ARBA" id="ARBA00069372"/>
    </source>
</evidence>
<dbReference type="EC" id="1.1.1.94" evidence="10 13"/>
<dbReference type="UniPathway" id="UPA00940"/>
<dbReference type="PANTHER" id="PTHR11728">
    <property type="entry name" value="GLYCEROL-3-PHOSPHATE DEHYDROGENASE"/>
    <property type="match status" value="1"/>
</dbReference>
<dbReference type="Proteomes" id="UP000014975">
    <property type="component" value="Unassembled WGS sequence"/>
</dbReference>
<feature type="domain" description="Glycerol-3-phosphate dehydrogenase NAD-dependent C-terminal" evidence="19">
    <location>
        <begin position="179"/>
        <end position="319"/>
    </location>
</feature>
<comment type="caution">
    <text evidence="13">Lacks conserved residue(s) required for the propagation of feature annotation.</text>
</comment>
<keyword evidence="5 13" id="KW-0520">NAD</keyword>
<feature type="binding site" evidence="13">
    <location>
        <position position="255"/>
    </location>
    <ligand>
        <name>sn-glycerol 3-phosphate</name>
        <dbReference type="ChEBI" id="CHEBI:57597"/>
    </ligand>
</feature>
<dbReference type="InterPro" id="IPR013328">
    <property type="entry name" value="6PGD_dom2"/>
</dbReference>
<evidence type="ECO:0000256" key="6">
    <source>
        <dbReference type="ARBA" id="ARBA00023098"/>
    </source>
</evidence>
<evidence type="ECO:0000256" key="12">
    <source>
        <dbReference type="ARBA" id="ARBA00080511"/>
    </source>
</evidence>
<dbReference type="FunFam" id="3.40.50.720:FF:000019">
    <property type="entry name" value="Glycerol-3-phosphate dehydrogenase [NAD(P)+]"/>
    <property type="match status" value="1"/>
</dbReference>
<feature type="binding site" evidence="13">
    <location>
        <position position="253"/>
    </location>
    <ligand>
        <name>sn-glycerol 3-phosphate</name>
        <dbReference type="ChEBI" id="CHEBI:57597"/>
    </ligand>
</feature>
<keyword evidence="21" id="KW-1185">Reference proteome</keyword>
<keyword evidence="13" id="KW-0547">Nucleotide-binding</keyword>
<keyword evidence="13" id="KW-0963">Cytoplasm</keyword>
<dbReference type="NCBIfam" id="NF000940">
    <property type="entry name" value="PRK00094.1-2"/>
    <property type="match status" value="1"/>
</dbReference>
<feature type="binding site" evidence="13">
    <location>
        <position position="278"/>
    </location>
    <ligand>
        <name>NADPH</name>
        <dbReference type="ChEBI" id="CHEBI:57783"/>
    </ligand>
</feature>
<dbReference type="SUPFAM" id="SSF48179">
    <property type="entry name" value="6-phosphogluconate dehydrogenase C-terminal domain-like"/>
    <property type="match status" value="1"/>
</dbReference>
<feature type="binding site" evidence="13">
    <location>
        <position position="139"/>
    </location>
    <ligand>
        <name>NADPH</name>
        <dbReference type="ChEBI" id="CHEBI:57783"/>
    </ligand>
</feature>
<evidence type="ECO:0000256" key="2">
    <source>
        <dbReference type="ARBA" id="ARBA00022516"/>
    </source>
</evidence>
<proteinExistence type="inferred from homology"/>
<feature type="binding site" evidence="13">
    <location>
        <position position="280"/>
    </location>
    <ligand>
        <name>NADPH</name>
        <dbReference type="ChEBI" id="CHEBI:57783"/>
    </ligand>
</feature>
<keyword evidence="4 13" id="KW-0560">Oxidoreductase</keyword>
<dbReference type="Gene3D" id="3.40.50.720">
    <property type="entry name" value="NAD(P)-binding Rossmann-like Domain"/>
    <property type="match status" value="1"/>
</dbReference>
<evidence type="ECO:0000256" key="1">
    <source>
        <dbReference type="ARBA" id="ARBA00011009"/>
    </source>
</evidence>
<dbReference type="RefSeq" id="WP_020887395.1">
    <property type="nucleotide sequence ID" value="NZ_ATHI01000027.1"/>
</dbReference>
<dbReference type="SUPFAM" id="SSF51735">
    <property type="entry name" value="NAD(P)-binding Rossmann-fold domains"/>
    <property type="match status" value="1"/>
</dbReference>
<feature type="binding site" evidence="13">
    <location>
        <position position="48"/>
    </location>
    <ligand>
        <name>NADPH</name>
        <dbReference type="ChEBI" id="CHEBI:57783"/>
    </ligand>
</feature>
<comment type="catalytic activity">
    <reaction evidence="9">
        <text>sn-glycerol 3-phosphate + NADP(+) = dihydroxyacetone phosphate + NADPH + H(+)</text>
        <dbReference type="Rhea" id="RHEA:11096"/>
        <dbReference type="ChEBI" id="CHEBI:15378"/>
        <dbReference type="ChEBI" id="CHEBI:57597"/>
        <dbReference type="ChEBI" id="CHEBI:57642"/>
        <dbReference type="ChEBI" id="CHEBI:57783"/>
        <dbReference type="ChEBI" id="CHEBI:58349"/>
        <dbReference type="EC" id="1.1.1.94"/>
    </reaction>
    <physiologicalReaction direction="right-to-left" evidence="9">
        <dbReference type="Rhea" id="RHEA:11098"/>
    </physiologicalReaction>
</comment>
<comment type="subcellular location">
    <subcellularLocation>
        <location evidence="13">Cytoplasm</location>
    </subcellularLocation>
</comment>
<accession>S7T703</accession>
<dbReference type="PRINTS" id="PR00077">
    <property type="entry name" value="GPDHDRGNASE"/>
</dbReference>
<feature type="active site" description="Proton acceptor" evidence="13 14">
    <location>
        <position position="190"/>
    </location>
</feature>
<evidence type="ECO:0000256" key="9">
    <source>
        <dbReference type="ARBA" id="ARBA00052716"/>
    </source>
</evidence>
<dbReference type="Gene3D" id="1.10.1040.10">
    <property type="entry name" value="N-(1-d-carboxylethyl)-l-norvaline Dehydrogenase, domain 2"/>
    <property type="match status" value="1"/>
</dbReference>
<dbReference type="GO" id="GO:0008654">
    <property type="term" value="P:phospholipid biosynthetic process"/>
    <property type="evidence" value="ECO:0007669"/>
    <property type="project" value="UniProtKB-KW"/>
</dbReference>
<feature type="binding site" evidence="16">
    <location>
        <position position="139"/>
    </location>
    <ligand>
        <name>NAD(+)</name>
        <dbReference type="ChEBI" id="CHEBI:57540"/>
    </ligand>
</feature>
<gene>
    <name evidence="13" type="primary">gpsA</name>
    <name evidence="20" type="ORF">dsat_0698</name>
</gene>
<dbReference type="GO" id="GO:0051287">
    <property type="term" value="F:NAD binding"/>
    <property type="evidence" value="ECO:0007669"/>
    <property type="project" value="InterPro"/>
</dbReference>
<dbReference type="InterPro" id="IPR006168">
    <property type="entry name" value="G3P_DH_NAD-dep"/>
</dbReference>
<feature type="binding site" evidence="16">
    <location>
        <position position="82"/>
    </location>
    <ligand>
        <name>NAD(+)</name>
        <dbReference type="ChEBI" id="CHEBI:57540"/>
    </ligand>
</feature>
<feature type="binding site" evidence="13">
    <location>
        <position position="105"/>
    </location>
    <ligand>
        <name>NADPH</name>
        <dbReference type="ChEBI" id="CHEBI:57783"/>
    </ligand>
</feature>
<dbReference type="eggNOG" id="COG0240">
    <property type="taxonomic scope" value="Bacteria"/>
</dbReference>
<evidence type="ECO:0000256" key="17">
    <source>
        <dbReference type="RuleBase" id="RU000437"/>
    </source>
</evidence>
<evidence type="ECO:0000259" key="19">
    <source>
        <dbReference type="Pfam" id="PF07479"/>
    </source>
</evidence>
<evidence type="ECO:0000256" key="13">
    <source>
        <dbReference type="HAMAP-Rule" id="MF_00394"/>
    </source>
</evidence>
<dbReference type="PATRIC" id="fig|1121439.3.peg.2058"/>